<dbReference type="GO" id="GO:0005886">
    <property type="term" value="C:plasma membrane"/>
    <property type="evidence" value="ECO:0007669"/>
    <property type="project" value="UniProtKB-SubCell"/>
</dbReference>
<feature type="transmembrane region" description="Helical" evidence="9">
    <location>
        <begin position="290"/>
        <end position="314"/>
    </location>
</feature>
<feature type="domain" description="PTS EIIC type-3" evidence="10">
    <location>
        <begin position="4"/>
        <end position="419"/>
    </location>
</feature>
<feature type="transmembrane region" description="Helical" evidence="9">
    <location>
        <begin position="326"/>
        <end position="344"/>
    </location>
</feature>
<dbReference type="GO" id="GO:1902815">
    <property type="term" value="P:N,N'-diacetylchitobiose import"/>
    <property type="evidence" value="ECO:0007669"/>
    <property type="project" value="TreeGrafter"/>
</dbReference>
<keyword evidence="2 8" id="KW-0813">Transport</keyword>
<feature type="transmembrane region" description="Helical" evidence="9">
    <location>
        <begin position="399"/>
        <end position="419"/>
    </location>
</feature>
<comment type="caution">
    <text evidence="11">The sequence shown here is derived from an EMBL/GenBank/DDBJ whole genome shotgun (WGS) entry which is preliminary data.</text>
</comment>
<dbReference type="Proteomes" id="UP000032552">
    <property type="component" value="Unassembled WGS sequence"/>
</dbReference>
<keyword evidence="3 8" id="KW-1003">Cell membrane</keyword>
<evidence type="ECO:0000256" key="6">
    <source>
        <dbReference type="ARBA" id="ARBA00022989"/>
    </source>
</evidence>
<feature type="transmembrane region" description="Helical" evidence="9">
    <location>
        <begin position="27"/>
        <end position="47"/>
    </location>
</feature>
<comment type="subcellular location">
    <subcellularLocation>
        <location evidence="1">Cell membrane</location>
        <topology evidence="1">Multi-pass membrane protein</topology>
    </subcellularLocation>
</comment>
<proteinExistence type="predicted"/>
<keyword evidence="6 9" id="KW-1133">Transmembrane helix</keyword>
<evidence type="ECO:0000256" key="7">
    <source>
        <dbReference type="ARBA" id="ARBA00023136"/>
    </source>
</evidence>
<feature type="transmembrane region" description="Helical" evidence="9">
    <location>
        <begin position="141"/>
        <end position="160"/>
    </location>
</feature>
<evidence type="ECO:0000313" key="12">
    <source>
        <dbReference type="Proteomes" id="UP000032552"/>
    </source>
</evidence>
<dbReference type="InterPro" id="IPR004501">
    <property type="entry name" value="PTS_EIIC_3"/>
</dbReference>
<protein>
    <recommendedName>
        <fullName evidence="8">Permease IIC component</fullName>
    </recommendedName>
</protein>
<keyword evidence="4 8" id="KW-0762">Sugar transport</keyword>
<comment type="function">
    <text evidence="8">The phosphoenolpyruvate-dependent sugar phosphotransferase system (PTS), a major carbohydrate active -transport system, catalyzes the phosphorylation of incoming sugar substrates concomitant with their translocation across the cell membrane.</text>
</comment>
<evidence type="ECO:0000256" key="1">
    <source>
        <dbReference type="ARBA" id="ARBA00004651"/>
    </source>
</evidence>
<dbReference type="EMBL" id="BAYM01000017">
    <property type="protein sequence ID" value="GAN35755.1"/>
    <property type="molecule type" value="Genomic_DNA"/>
</dbReference>
<evidence type="ECO:0000256" key="9">
    <source>
        <dbReference type="SAM" id="Phobius"/>
    </source>
</evidence>
<reference evidence="12" key="1">
    <citation type="submission" date="2014-05" db="EMBL/GenBank/DDBJ databases">
        <title>Whole genome sequencing of Lactobacillus casei NRIC0644.</title>
        <authorList>
            <person name="Atarashi H."/>
            <person name="Yoshida Y."/>
            <person name="Fujimura S."/>
            <person name="Tanaka N."/>
            <person name="Shiwa Y."/>
            <person name="Yoshikawa H."/>
            <person name="Okada S."/>
            <person name="Nakagawa J."/>
        </authorList>
    </citation>
    <scope>NUCLEOTIDE SEQUENCE [LARGE SCALE GENOMIC DNA]</scope>
    <source>
        <strain evidence="12">NRIC0644</strain>
    </source>
</reference>
<sequence>MSNLMQRLLPVLVNNSVRLRHTRIYRALQQTLAVIFPFILVGAWAQMLTQSVFSRNGFFAVIYHLDTVIPYYNQIRTILMSIQTVTLDLMAVMAAFFVAKFIARSYGKDDSLAALTSVGAFMILNLDSRRNGQSPFQMNNFGYRGLFIAIFFGLLIGWLFRFTRADLEEPTHRYTIAALVDRGLRGTWLTVVILVISVAINYSLSRISTEGFIGLFYIPFQIPASSLSHVSIRLALVTTINAFMWWAGIEGPINPLTVQAGSTTSTANLNYALEHNNLFNVPNPITIGTIYHPFASFGGVGMTLALIIATLWVAKTRPLRRIAGMSLLPSLVNISSPIMIGWPVMLNPILLVPFLIAPLVNMTIAWAAIRLRLMPPSVYTIPTTTPGPLAAFLGTNGNWVSLLVAILCLAISVLIYIPFVRLAETINLESAKVGGHHD</sequence>
<dbReference type="AlphaFoldDB" id="A0A0C9NV35"/>
<dbReference type="PANTHER" id="PTHR33989:SF4">
    <property type="entry name" value="PTS SYSTEM N,N'-DIACETYLCHITOBIOSE-SPECIFIC EIIC COMPONENT"/>
    <property type="match status" value="1"/>
</dbReference>
<dbReference type="InterPro" id="IPR004796">
    <property type="entry name" value="PTS_IIC_cello"/>
</dbReference>
<dbReference type="Pfam" id="PF02378">
    <property type="entry name" value="PTS_EIIC"/>
    <property type="match status" value="1"/>
</dbReference>
<dbReference type="PROSITE" id="PS51105">
    <property type="entry name" value="PTS_EIIC_TYPE_3"/>
    <property type="match status" value="1"/>
</dbReference>
<feature type="transmembrane region" description="Helical" evidence="9">
    <location>
        <begin position="230"/>
        <end position="249"/>
    </location>
</feature>
<keyword evidence="5 9" id="KW-0812">Transmembrane</keyword>
<evidence type="ECO:0000256" key="3">
    <source>
        <dbReference type="ARBA" id="ARBA00022475"/>
    </source>
</evidence>
<dbReference type="InterPro" id="IPR003352">
    <property type="entry name" value="PTS_EIIC"/>
</dbReference>
<feature type="transmembrane region" description="Helical" evidence="9">
    <location>
        <begin position="85"/>
        <end position="106"/>
    </location>
</feature>
<gene>
    <name evidence="11" type="ORF">LC0644_0344</name>
</gene>
<dbReference type="InterPro" id="IPR051088">
    <property type="entry name" value="PTS_Sugar-EIIC/EIIB"/>
</dbReference>
<evidence type="ECO:0000256" key="4">
    <source>
        <dbReference type="ARBA" id="ARBA00022597"/>
    </source>
</evidence>
<evidence type="ECO:0000256" key="2">
    <source>
        <dbReference type="ARBA" id="ARBA00022448"/>
    </source>
</evidence>
<feature type="transmembrane region" description="Helical" evidence="9">
    <location>
        <begin position="188"/>
        <end position="218"/>
    </location>
</feature>
<name>A0A0C9NV35_LACPA</name>
<dbReference type="PANTHER" id="PTHR33989">
    <property type="match status" value="1"/>
</dbReference>
<dbReference type="GO" id="GO:0009401">
    <property type="term" value="P:phosphoenolpyruvate-dependent sugar phosphotransferase system"/>
    <property type="evidence" value="ECO:0007669"/>
    <property type="project" value="InterPro"/>
</dbReference>
<accession>A0A0C9NV35</accession>
<evidence type="ECO:0000256" key="8">
    <source>
        <dbReference type="PIRNR" id="PIRNR006351"/>
    </source>
</evidence>
<dbReference type="RefSeq" id="WP_003597257.1">
    <property type="nucleotide sequence ID" value="NZ_BAYM01000017.1"/>
</dbReference>
<evidence type="ECO:0000256" key="5">
    <source>
        <dbReference type="ARBA" id="ARBA00022692"/>
    </source>
</evidence>
<evidence type="ECO:0000313" key="11">
    <source>
        <dbReference type="EMBL" id="GAN35755.1"/>
    </source>
</evidence>
<keyword evidence="7 8" id="KW-0472">Membrane</keyword>
<dbReference type="PIRSF" id="PIRSF006351">
    <property type="entry name" value="PTS_EIIC-Cellobiose"/>
    <property type="match status" value="1"/>
</dbReference>
<feature type="transmembrane region" description="Helical" evidence="9">
    <location>
        <begin position="350"/>
        <end position="369"/>
    </location>
</feature>
<organism evidence="11 12">
    <name type="scientific">Lacticaseibacillus paracasei NRIC 0644</name>
    <dbReference type="NCBI Taxonomy" id="1435038"/>
    <lineage>
        <taxon>Bacteria</taxon>
        <taxon>Bacillati</taxon>
        <taxon>Bacillota</taxon>
        <taxon>Bacilli</taxon>
        <taxon>Lactobacillales</taxon>
        <taxon>Lactobacillaceae</taxon>
        <taxon>Lacticaseibacillus</taxon>
    </lineage>
</organism>
<evidence type="ECO:0000259" key="10">
    <source>
        <dbReference type="PROSITE" id="PS51105"/>
    </source>
</evidence>
<dbReference type="GO" id="GO:0008982">
    <property type="term" value="F:protein-N(PI)-phosphohistidine-sugar phosphotransferase activity"/>
    <property type="evidence" value="ECO:0007669"/>
    <property type="project" value="UniProtKB-UniRule"/>
</dbReference>